<reference evidence="2 3" key="1">
    <citation type="submission" date="2020-04" db="EMBL/GenBank/DDBJ databases">
        <title>Azohydromonas sp. isolated from soil.</title>
        <authorList>
            <person name="Dahal R.H."/>
        </authorList>
    </citation>
    <scope>NUCLEOTIDE SEQUENCE [LARGE SCALE GENOMIC DNA]</scope>
    <source>
        <strain evidence="2 3">G-1-1-14</strain>
    </source>
</reference>
<evidence type="ECO:0000256" key="1">
    <source>
        <dbReference type="SAM" id="Coils"/>
    </source>
</evidence>
<dbReference type="Proteomes" id="UP000574067">
    <property type="component" value="Unassembled WGS sequence"/>
</dbReference>
<keyword evidence="1" id="KW-0175">Coiled coil</keyword>
<evidence type="ECO:0000313" key="2">
    <source>
        <dbReference type="EMBL" id="NML17268.1"/>
    </source>
</evidence>
<name>A0A848FD38_9BURK</name>
<organism evidence="2 3">
    <name type="scientific">Azohydromonas caseinilytica</name>
    <dbReference type="NCBI Taxonomy" id="2728836"/>
    <lineage>
        <taxon>Bacteria</taxon>
        <taxon>Pseudomonadati</taxon>
        <taxon>Pseudomonadota</taxon>
        <taxon>Betaproteobacteria</taxon>
        <taxon>Burkholderiales</taxon>
        <taxon>Sphaerotilaceae</taxon>
        <taxon>Azohydromonas</taxon>
    </lineage>
</organism>
<evidence type="ECO:0000313" key="3">
    <source>
        <dbReference type="Proteomes" id="UP000574067"/>
    </source>
</evidence>
<dbReference type="EMBL" id="JABBFW010000016">
    <property type="protein sequence ID" value="NML17268.1"/>
    <property type="molecule type" value="Genomic_DNA"/>
</dbReference>
<protein>
    <submittedName>
        <fullName evidence="2">Uncharacterized protein</fullName>
    </submittedName>
</protein>
<comment type="caution">
    <text evidence="2">The sequence shown here is derived from an EMBL/GenBank/DDBJ whole genome shotgun (WGS) entry which is preliminary data.</text>
</comment>
<dbReference type="AlphaFoldDB" id="A0A848FD38"/>
<sequence length="107" mass="12264">MPTYKDVTDTQKIEKEIEKELQETEKALDVLQLIKNLCWETDTTPDPMSQWLSLLSQHVPKVQKWKGSADLIEIYPCGTTGRGRSDRLLFQVGATEVKVVQAYESEH</sequence>
<accession>A0A848FD38</accession>
<proteinExistence type="predicted"/>
<dbReference type="RefSeq" id="WP_169162174.1">
    <property type="nucleotide sequence ID" value="NZ_JABBFW010000016.1"/>
</dbReference>
<feature type="coiled-coil region" evidence="1">
    <location>
        <begin position="7"/>
        <end position="34"/>
    </location>
</feature>
<gene>
    <name evidence="2" type="ORF">HHL10_20030</name>
</gene>
<keyword evidence="3" id="KW-1185">Reference proteome</keyword>